<dbReference type="CDD" id="cd03416">
    <property type="entry name" value="CbiX_SirB_N"/>
    <property type="match status" value="1"/>
</dbReference>
<name>V6M6P4_9BACL</name>
<dbReference type="eggNOG" id="COG2138">
    <property type="taxonomic scope" value="Bacteria"/>
</dbReference>
<dbReference type="InterPro" id="IPR050963">
    <property type="entry name" value="Sirohydro_Cobaltochel/CbiX"/>
</dbReference>
<evidence type="ECO:0000256" key="2">
    <source>
        <dbReference type="ARBA" id="ARBA00023239"/>
    </source>
</evidence>
<dbReference type="CDD" id="cd03414">
    <property type="entry name" value="CbiX_SirB_C"/>
    <property type="match status" value="1"/>
</dbReference>
<protein>
    <submittedName>
        <fullName evidence="3">Cobalamin biosynthesis protein CbiX</fullName>
    </submittedName>
</protein>
<reference evidence="3 4" key="1">
    <citation type="journal article" date="2014" name="Genome Announc.">
        <title>Draft Genome Sequence of Brevibacillus panacihumi Strain W25, a Halotolerant Hydrocarbon-Degrading Bacterium.</title>
        <authorList>
            <person name="Wang X."/>
            <person name="Jin D."/>
            <person name="Zhou L."/>
            <person name="Wu L."/>
            <person name="An W."/>
            <person name="Chen Y."/>
            <person name="Zhao L."/>
        </authorList>
    </citation>
    <scope>NUCLEOTIDE SEQUENCE [LARGE SCALE GENOMIC DNA]</scope>
    <source>
        <strain evidence="3 4">W25</strain>
    </source>
</reference>
<dbReference type="HOGENOM" id="CLU_056929_0_2_9"/>
<sequence>MKSILYIGHGTRSQKGSEEVRNFIQRVMGKINIPIQEISFLELTQPLIVEGFEKCVSRGATQITVIPLFLLAAGHIKKDIPQTIASLQARYPDVVVEVKEPFGVQEALFDVMAELVSDAAGDIVSRDQLLIVGRGSSDPSIHVDFMNIANGIKKRLGMEHVSVCYLAAADPMFRERLEEIINIADGKIIVLPYLLFSGLLLAEVNQRVLQWKKRGKNIFHTGPLSNHELMEEIVVARATGRMK</sequence>
<dbReference type="PANTHER" id="PTHR33542">
    <property type="entry name" value="SIROHYDROCHLORIN FERROCHELATASE, CHLOROPLASTIC"/>
    <property type="match status" value="1"/>
</dbReference>
<evidence type="ECO:0000313" key="3">
    <source>
        <dbReference type="EMBL" id="EST54219.1"/>
    </source>
</evidence>
<dbReference type="GO" id="GO:0046872">
    <property type="term" value="F:metal ion binding"/>
    <property type="evidence" value="ECO:0007669"/>
    <property type="project" value="UniProtKB-KW"/>
</dbReference>
<proteinExistence type="predicted"/>
<dbReference type="GO" id="GO:0016829">
    <property type="term" value="F:lyase activity"/>
    <property type="evidence" value="ECO:0007669"/>
    <property type="project" value="UniProtKB-KW"/>
</dbReference>
<evidence type="ECO:0000313" key="4">
    <source>
        <dbReference type="Proteomes" id="UP000017973"/>
    </source>
</evidence>
<evidence type="ECO:0000256" key="1">
    <source>
        <dbReference type="ARBA" id="ARBA00022723"/>
    </source>
</evidence>
<comment type="caution">
    <text evidence="3">The sequence shown here is derived from an EMBL/GenBank/DDBJ whole genome shotgun (WGS) entry which is preliminary data.</text>
</comment>
<organism evidence="3 4">
    <name type="scientific">Brevibacillus panacihumi W25</name>
    <dbReference type="NCBI Taxonomy" id="1408254"/>
    <lineage>
        <taxon>Bacteria</taxon>
        <taxon>Bacillati</taxon>
        <taxon>Bacillota</taxon>
        <taxon>Bacilli</taxon>
        <taxon>Bacillales</taxon>
        <taxon>Paenibacillaceae</taxon>
        <taxon>Brevibacillus</taxon>
    </lineage>
</organism>
<dbReference type="PATRIC" id="fig|1408254.3.peg.2510"/>
<dbReference type="Pfam" id="PF01903">
    <property type="entry name" value="CbiX"/>
    <property type="match status" value="2"/>
</dbReference>
<dbReference type="SUPFAM" id="SSF53800">
    <property type="entry name" value="Chelatase"/>
    <property type="match status" value="1"/>
</dbReference>
<accession>V6M6P4</accession>
<dbReference type="STRING" id="1408254.T458_12700"/>
<dbReference type="OrthoDB" id="9797895at2"/>
<dbReference type="AlphaFoldDB" id="V6M6P4"/>
<dbReference type="RefSeq" id="WP_023556467.1">
    <property type="nucleotide sequence ID" value="NZ_KI629782.1"/>
</dbReference>
<keyword evidence="4" id="KW-1185">Reference proteome</keyword>
<dbReference type="Gene3D" id="3.40.50.1400">
    <property type="match status" value="2"/>
</dbReference>
<gene>
    <name evidence="3" type="ORF">T458_12700</name>
</gene>
<dbReference type="EMBL" id="AYJU01000016">
    <property type="protein sequence ID" value="EST54219.1"/>
    <property type="molecule type" value="Genomic_DNA"/>
</dbReference>
<dbReference type="InterPro" id="IPR002762">
    <property type="entry name" value="CbiX-like"/>
</dbReference>
<keyword evidence="1" id="KW-0479">Metal-binding</keyword>
<keyword evidence="2" id="KW-0456">Lyase</keyword>
<dbReference type="Proteomes" id="UP000017973">
    <property type="component" value="Unassembled WGS sequence"/>
</dbReference>
<dbReference type="PANTHER" id="PTHR33542:SF3">
    <property type="entry name" value="SIROHYDROCHLORIN FERROCHELATASE, CHLOROPLASTIC"/>
    <property type="match status" value="1"/>
</dbReference>